<dbReference type="Proteomes" id="UP000599391">
    <property type="component" value="Unassembled WGS sequence"/>
</dbReference>
<gene>
    <name evidence="1" type="ORF">I8751_03430</name>
</gene>
<protein>
    <submittedName>
        <fullName evidence="1">Uncharacterized protein</fullName>
    </submittedName>
</protein>
<evidence type="ECO:0000313" key="2">
    <source>
        <dbReference type="Proteomes" id="UP000599391"/>
    </source>
</evidence>
<dbReference type="EMBL" id="JAECZB010000004">
    <property type="protein sequence ID" value="MBH8551447.1"/>
    <property type="molecule type" value="Genomic_DNA"/>
</dbReference>
<name>A0A8J7L256_9CYAN</name>
<reference evidence="1 2" key="1">
    <citation type="journal article" date="2021" name="Int. J. Syst. Evol. Microbiol.">
        <title>Amazonocrinis nigriterrae gen. nov., sp. nov., Atlanticothrix silvestris gen. nov., sp. nov. and Dendronalium phyllosphericum gen. nov., sp. nov., nostocacean cyanobacteria from Brazilian environments.</title>
        <authorList>
            <person name="Alvarenga D.O."/>
            <person name="Andreote A.P.D."/>
            <person name="Branco L.H.Z."/>
            <person name="Delbaje E."/>
            <person name="Cruz R.B."/>
            <person name="Varani A.M."/>
            <person name="Fiore M.F."/>
        </authorList>
    </citation>
    <scope>NUCLEOTIDE SEQUENCE [LARGE SCALE GENOMIC DNA]</scope>
    <source>
        <strain evidence="1 2">CENA357</strain>
    </source>
</reference>
<keyword evidence="2" id="KW-1185">Reference proteome</keyword>
<comment type="caution">
    <text evidence="1">The sequence shown here is derived from an EMBL/GenBank/DDBJ whole genome shotgun (WGS) entry which is preliminary data.</text>
</comment>
<proteinExistence type="predicted"/>
<organism evidence="1 2">
    <name type="scientific">Atlanticothrix silvestris CENA357</name>
    <dbReference type="NCBI Taxonomy" id="1725252"/>
    <lineage>
        <taxon>Bacteria</taxon>
        <taxon>Bacillati</taxon>
        <taxon>Cyanobacteriota</taxon>
        <taxon>Cyanophyceae</taxon>
        <taxon>Nostocales</taxon>
        <taxon>Nodulariaceae</taxon>
        <taxon>Atlanticothrix</taxon>
        <taxon>Atlanticothrix silvestris</taxon>
    </lineage>
</organism>
<dbReference type="AlphaFoldDB" id="A0A8J7L256"/>
<accession>A0A8J7L256</accession>
<sequence>MQVKDMTIEELKLLIQETVAETIQSLMLDPDEGKQIKPEVKQQLLDSLQRTQSGERGIPAEEVAKNLGLSW</sequence>
<evidence type="ECO:0000313" key="1">
    <source>
        <dbReference type="EMBL" id="MBH8551447.1"/>
    </source>
</evidence>